<evidence type="ECO:0000259" key="8">
    <source>
        <dbReference type="Pfam" id="PF00814"/>
    </source>
</evidence>
<keyword evidence="4 7" id="KW-0408">Iron</keyword>
<comment type="cofactor">
    <cofactor evidence="7">
        <name>Fe(2+)</name>
        <dbReference type="ChEBI" id="CHEBI:29033"/>
    </cofactor>
    <text evidence="7">Binds 1 Fe(2+) ion per subunit.</text>
</comment>
<dbReference type="Proteomes" id="UP000029922">
    <property type="component" value="Unassembled WGS sequence"/>
</dbReference>
<feature type="binding site" evidence="7">
    <location>
        <position position="178"/>
    </location>
    <ligand>
        <name>substrate</name>
    </ligand>
</feature>
<evidence type="ECO:0000256" key="4">
    <source>
        <dbReference type="ARBA" id="ARBA00023004"/>
    </source>
</evidence>
<dbReference type="Proteomes" id="UP000255139">
    <property type="component" value="Unassembled WGS sequence"/>
</dbReference>
<dbReference type="InterPro" id="IPR017861">
    <property type="entry name" value="KAE1/TsaD"/>
</dbReference>
<dbReference type="InterPro" id="IPR022450">
    <property type="entry name" value="TsaD"/>
</dbReference>
<feature type="binding site" evidence="7">
    <location>
        <position position="323"/>
    </location>
    <ligand>
        <name>substrate</name>
    </ligand>
</feature>
<dbReference type="HAMAP" id="MF_01445">
    <property type="entry name" value="TsaD"/>
    <property type="match status" value="1"/>
</dbReference>
<evidence type="ECO:0000256" key="3">
    <source>
        <dbReference type="ARBA" id="ARBA00022723"/>
    </source>
</evidence>
<keyword evidence="9" id="KW-0645">Protease</keyword>
<reference evidence="10 11" key="1">
    <citation type="journal article" date="2014" name="Genome Announc.">
        <title>Draft genome sequences of eight enterohepatic helicobacter species isolated from both laboratory and wild rodents.</title>
        <authorList>
            <person name="Sheh A."/>
            <person name="Shen Z."/>
            <person name="Fox J.G."/>
        </authorList>
    </citation>
    <scope>NUCLEOTIDE SEQUENCE [LARGE SCALE GENOMIC DNA]</scope>
    <source>
        <strain evidence="10 11">ST1</strain>
    </source>
</reference>
<comment type="subcellular location">
    <subcellularLocation>
        <location evidence="7">Cytoplasm</location>
    </subcellularLocation>
</comment>
<dbReference type="GO" id="GO:0002949">
    <property type="term" value="P:tRNA threonylcarbamoyladenosine modification"/>
    <property type="evidence" value="ECO:0007669"/>
    <property type="project" value="UniProtKB-UniRule"/>
</dbReference>
<organism evidence="9 12">
    <name type="scientific">Helicobacter muridarum</name>
    <dbReference type="NCBI Taxonomy" id="216"/>
    <lineage>
        <taxon>Bacteria</taxon>
        <taxon>Pseudomonadati</taxon>
        <taxon>Campylobacterota</taxon>
        <taxon>Epsilonproteobacteria</taxon>
        <taxon>Campylobacterales</taxon>
        <taxon>Helicobacteraceae</taxon>
        <taxon>Helicobacter</taxon>
    </lineage>
</organism>
<dbReference type="PROSITE" id="PS01016">
    <property type="entry name" value="GLYCOPROTEASE"/>
    <property type="match status" value="1"/>
</dbReference>
<feature type="binding site" evidence="7">
    <location>
        <position position="113"/>
    </location>
    <ligand>
        <name>Fe cation</name>
        <dbReference type="ChEBI" id="CHEBI:24875"/>
    </ligand>
</feature>
<keyword evidence="12" id="KW-1185">Reference proteome</keyword>
<dbReference type="InterPro" id="IPR017860">
    <property type="entry name" value="Peptidase_M22_CS"/>
</dbReference>
<dbReference type="InterPro" id="IPR000905">
    <property type="entry name" value="Gcp-like_dom"/>
</dbReference>
<dbReference type="PANTHER" id="PTHR11735:SF6">
    <property type="entry name" value="TRNA N6-ADENOSINE THREONYLCARBAMOYLTRANSFERASE, MITOCHONDRIAL"/>
    <property type="match status" value="1"/>
</dbReference>
<dbReference type="SUPFAM" id="SSF53067">
    <property type="entry name" value="Actin-like ATPase domain"/>
    <property type="match status" value="2"/>
</dbReference>
<protein>
    <recommendedName>
        <fullName evidence="7">tRNA N6-adenosine threonylcarbamoyltransferase</fullName>
        <ecNumber evidence="7">2.3.1.234</ecNumber>
    </recommendedName>
    <alternativeName>
        <fullName evidence="7">N6-L-threonylcarbamoyladenine synthase</fullName>
        <shortName evidence="7">t(6)A synthase</shortName>
    </alternativeName>
    <alternativeName>
        <fullName evidence="7">t(6)A37 threonylcarbamoyladenosine biosynthesis protein TsaD</fullName>
    </alternativeName>
    <alternativeName>
        <fullName evidence="7">tRNA threonylcarbamoyladenosine biosynthesis protein TsaD</fullName>
    </alternativeName>
</protein>
<evidence type="ECO:0000256" key="1">
    <source>
        <dbReference type="ARBA" id="ARBA00022679"/>
    </source>
</evidence>
<dbReference type="GO" id="GO:0005506">
    <property type="term" value="F:iron ion binding"/>
    <property type="evidence" value="ECO:0007669"/>
    <property type="project" value="UniProtKB-UniRule"/>
</dbReference>
<dbReference type="GO" id="GO:0005737">
    <property type="term" value="C:cytoplasm"/>
    <property type="evidence" value="ECO:0007669"/>
    <property type="project" value="UniProtKB-SubCell"/>
</dbReference>
<dbReference type="EMBL" id="UGJE01000002">
    <property type="protein sequence ID" value="STQ85746.1"/>
    <property type="molecule type" value="Genomic_DNA"/>
</dbReference>
<feature type="binding site" evidence="7">
    <location>
        <position position="165"/>
    </location>
    <ligand>
        <name>substrate</name>
    </ligand>
</feature>
<evidence type="ECO:0000313" key="9">
    <source>
        <dbReference type="EMBL" id="STQ85746.1"/>
    </source>
</evidence>
<evidence type="ECO:0000313" key="12">
    <source>
        <dbReference type="Proteomes" id="UP000255139"/>
    </source>
</evidence>
<dbReference type="GO" id="GO:0061711">
    <property type="term" value="F:tRNA N(6)-L-threonylcarbamoyladenine synthase activity"/>
    <property type="evidence" value="ECO:0007669"/>
    <property type="project" value="UniProtKB-EC"/>
</dbReference>
<proteinExistence type="inferred from homology"/>
<evidence type="ECO:0000313" key="11">
    <source>
        <dbReference type="Proteomes" id="UP000029922"/>
    </source>
</evidence>
<dbReference type="RefSeq" id="WP_034556676.1">
    <property type="nucleotide sequence ID" value="NZ_FZML01000025.1"/>
</dbReference>
<evidence type="ECO:0000256" key="5">
    <source>
        <dbReference type="ARBA" id="ARBA00023315"/>
    </source>
</evidence>
<evidence type="ECO:0000313" key="10">
    <source>
        <dbReference type="EMBL" id="TLD98070.1"/>
    </source>
</evidence>
<keyword evidence="7" id="KW-0963">Cytoplasm</keyword>
<name>A0A377PSD0_9HELI</name>
<dbReference type="OrthoDB" id="9806197at2"/>
<dbReference type="PANTHER" id="PTHR11735">
    <property type="entry name" value="TRNA N6-ADENOSINE THREONYLCARBAMOYLTRANSFERASE"/>
    <property type="match status" value="1"/>
</dbReference>
<dbReference type="EC" id="2.3.1.234" evidence="7"/>
<sequence length="395" mass="43212">MNVLSIESSCDDSSIALQSLDCRLLWHRKISQEYAHSYFGGVVPELASRLFARDLPHLLREFSKEYSLNDISAIAVTNEPGLATSLLEGVIMAKSLCISLGVPLIGINHLKGHIYSLFIGQQSIKMPLSVLLVSGGHTMIIECLNYKDMRIISSTLDDSFGECYDKVAKMLSLGYPGGMIIDSLAKEAYSSGISPISLPIPLANSQCLDFSFSGLKNAFRLALQEQVKLQGIIHLHTKLLESVGKEMKKLDLSKSRDSIDSYKESNKDINLIREQILSSKAAKALSLGLQQSAVKHLLQKCEKYLKDVPNIPYFAVVGGASANSLLRKELASLAAKYNKELLLADIQYCSDNAAMIGRAAIAHIESSPNILHSFNVANSLGIDISPRNQEIQSNV</sequence>
<dbReference type="Gene3D" id="3.30.420.40">
    <property type="match status" value="2"/>
</dbReference>
<keyword evidence="2 7" id="KW-0819">tRNA processing</keyword>
<evidence type="ECO:0000256" key="2">
    <source>
        <dbReference type="ARBA" id="ARBA00022694"/>
    </source>
</evidence>
<feature type="binding site" evidence="7">
    <location>
        <position position="351"/>
    </location>
    <ligand>
        <name>Fe cation</name>
        <dbReference type="ChEBI" id="CHEBI:24875"/>
    </ligand>
</feature>
<dbReference type="GO" id="GO:0006508">
    <property type="term" value="P:proteolysis"/>
    <property type="evidence" value="ECO:0007669"/>
    <property type="project" value="UniProtKB-KW"/>
</dbReference>
<accession>A0A377PSD0</accession>
<evidence type="ECO:0000256" key="7">
    <source>
        <dbReference type="HAMAP-Rule" id="MF_01445"/>
    </source>
</evidence>
<keyword evidence="5 7" id="KW-0012">Acyltransferase</keyword>
<feature type="binding site" evidence="7">
    <location>
        <begin position="132"/>
        <end position="136"/>
    </location>
    <ligand>
        <name>substrate</name>
    </ligand>
</feature>
<comment type="similarity">
    <text evidence="7">Belongs to the KAE1 / TsaD family.</text>
</comment>
<keyword evidence="3 7" id="KW-0479">Metal-binding</keyword>
<comment type="function">
    <text evidence="7">Required for the formation of a threonylcarbamoyl group on adenosine at position 37 (t(6)A37) in tRNAs that read codons beginning with adenine. Is involved in the transfer of the threonylcarbamoyl moiety of threonylcarbamoyl-AMP (TC-AMP) to the N6 group of A37, together with TsaE and TsaB. TsaD likely plays a direct catalytic role in this reaction.</text>
</comment>
<dbReference type="InterPro" id="IPR043129">
    <property type="entry name" value="ATPase_NBD"/>
</dbReference>
<dbReference type="EMBL" id="JRPD02000043">
    <property type="protein sequence ID" value="TLD98070.1"/>
    <property type="molecule type" value="Genomic_DNA"/>
</dbReference>
<reference evidence="9 12" key="2">
    <citation type="submission" date="2018-06" db="EMBL/GenBank/DDBJ databases">
        <authorList>
            <consortium name="Pathogen Informatics"/>
            <person name="Doyle S."/>
        </authorList>
    </citation>
    <scope>NUCLEOTIDE SEQUENCE [LARGE SCALE GENOMIC DNA]</scope>
    <source>
        <strain evidence="9 12">NCTC12714</strain>
    </source>
</reference>
<keyword evidence="9" id="KW-0378">Hydrolase</keyword>
<comment type="catalytic activity">
    <reaction evidence="6 7">
        <text>L-threonylcarbamoyladenylate + adenosine(37) in tRNA = N(6)-L-threonylcarbamoyladenosine(37) in tRNA + AMP + H(+)</text>
        <dbReference type="Rhea" id="RHEA:37059"/>
        <dbReference type="Rhea" id="RHEA-COMP:10162"/>
        <dbReference type="Rhea" id="RHEA-COMP:10163"/>
        <dbReference type="ChEBI" id="CHEBI:15378"/>
        <dbReference type="ChEBI" id="CHEBI:73682"/>
        <dbReference type="ChEBI" id="CHEBI:74411"/>
        <dbReference type="ChEBI" id="CHEBI:74418"/>
        <dbReference type="ChEBI" id="CHEBI:456215"/>
        <dbReference type="EC" id="2.3.1.234"/>
    </reaction>
</comment>
<feature type="binding site" evidence="7">
    <location>
        <position position="109"/>
    </location>
    <ligand>
        <name>Fe cation</name>
        <dbReference type="ChEBI" id="CHEBI:24875"/>
    </ligand>
</feature>
<dbReference type="GO" id="GO:0008233">
    <property type="term" value="F:peptidase activity"/>
    <property type="evidence" value="ECO:0007669"/>
    <property type="project" value="UniProtKB-KW"/>
</dbReference>
<dbReference type="NCBIfam" id="TIGR00329">
    <property type="entry name" value="gcp_kae1"/>
    <property type="match status" value="1"/>
</dbReference>
<dbReference type="Pfam" id="PF00814">
    <property type="entry name" value="TsaD"/>
    <property type="match status" value="1"/>
</dbReference>
<keyword evidence="1 7" id="KW-0808">Transferase</keyword>
<gene>
    <name evidence="9" type="primary">gcp</name>
    <name evidence="7 10" type="synonym">tsaD</name>
    <name evidence="10" type="ORF">LS73_009445</name>
    <name evidence="9" type="ORF">NCTC12714_00534</name>
</gene>
<evidence type="ECO:0000256" key="6">
    <source>
        <dbReference type="ARBA" id="ARBA00048117"/>
    </source>
</evidence>
<feature type="domain" description="Gcp-like" evidence="8">
    <location>
        <begin position="25"/>
        <end position="357"/>
    </location>
</feature>
<dbReference type="PRINTS" id="PR00789">
    <property type="entry name" value="OSIALOPTASE"/>
</dbReference>
<feature type="binding site" evidence="7">
    <location>
        <position position="182"/>
    </location>
    <ligand>
        <name>substrate</name>
    </ligand>
</feature>
<dbReference type="AlphaFoldDB" id="A0A377PSD0"/>